<protein>
    <recommendedName>
        <fullName evidence="6">Rieske domain-containing protein</fullName>
    </recommendedName>
</protein>
<dbReference type="PANTHER" id="PTHR21496">
    <property type="entry name" value="FERREDOXIN-RELATED"/>
    <property type="match status" value="1"/>
</dbReference>
<dbReference type="InterPro" id="IPR017941">
    <property type="entry name" value="Rieske_2Fe-2S"/>
</dbReference>
<dbReference type="CDD" id="cd03467">
    <property type="entry name" value="Rieske"/>
    <property type="match status" value="1"/>
</dbReference>
<proteinExistence type="predicted"/>
<dbReference type="KEGG" id="lgi:LOTGIDRAFT_98133"/>
<dbReference type="Pfam" id="PF22543">
    <property type="entry name" value="Rieske_4"/>
    <property type="match status" value="1"/>
</dbReference>
<gene>
    <name evidence="7" type="ORF">LOTGIDRAFT_98133</name>
</gene>
<dbReference type="Proteomes" id="UP000030746">
    <property type="component" value="Unassembled WGS sequence"/>
</dbReference>
<dbReference type="RefSeq" id="XP_009043951.1">
    <property type="nucleotide sequence ID" value="XM_009045703.1"/>
</dbReference>
<dbReference type="GO" id="GO:0046872">
    <property type="term" value="F:metal ion binding"/>
    <property type="evidence" value="ECO:0007669"/>
    <property type="project" value="UniProtKB-KW"/>
</dbReference>
<evidence type="ECO:0000256" key="2">
    <source>
        <dbReference type="ARBA" id="ARBA00022723"/>
    </source>
</evidence>
<accession>V4BCK7</accession>
<reference evidence="7 8" key="1">
    <citation type="journal article" date="2013" name="Nature">
        <title>Insights into bilaterian evolution from three spiralian genomes.</title>
        <authorList>
            <person name="Simakov O."/>
            <person name="Marletaz F."/>
            <person name="Cho S.J."/>
            <person name="Edsinger-Gonzales E."/>
            <person name="Havlak P."/>
            <person name="Hellsten U."/>
            <person name="Kuo D.H."/>
            <person name="Larsson T."/>
            <person name="Lv J."/>
            <person name="Arendt D."/>
            <person name="Savage R."/>
            <person name="Osoegawa K."/>
            <person name="de Jong P."/>
            <person name="Grimwood J."/>
            <person name="Chapman J.A."/>
            <person name="Shapiro H."/>
            <person name="Aerts A."/>
            <person name="Otillar R.P."/>
            <person name="Terry A.Y."/>
            <person name="Boore J.L."/>
            <person name="Grigoriev I.V."/>
            <person name="Lindberg D.R."/>
            <person name="Seaver E.C."/>
            <person name="Weisblat D.A."/>
            <person name="Putnam N.H."/>
            <person name="Rokhsar D.S."/>
        </authorList>
    </citation>
    <scope>NUCLEOTIDE SEQUENCE [LARGE SCALE GENOMIC DNA]</scope>
</reference>
<dbReference type="EMBL" id="KB199650">
    <property type="protein sequence ID" value="ESP05406.1"/>
    <property type="molecule type" value="Genomic_DNA"/>
</dbReference>
<dbReference type="Gene3D" id="2.102.10.10">
    <property type="entry name" value="Rieske [2Fe-2S] iron-sulphur domain"/>
    <property type="match status" value="1"/>
</dbReference>
<dbReference type="InterPro" id="IPR036922">
    <property type="entry name" value="Rieske_2Fe-2S_sf"/>
</dbReference>
<keyword evidence="2" id="KW-0479">Metal-binding</keyword>
<sequence length="122" mass="14079">EHEILSNNRKRVTVKDRDIFIVKRNDDYFALDSFCYHAGGPLFNGDIEDYGGKACIKCPWHNFKICIDTGEGLYESINPFDLSKPPEIKSKGIKQRTHKVIVQDGKIYVELSIDEKLESDHY</sequence>
<dbReference type="CTD" id="20253208"/>
<evidence type="ECO:0000313" key="7">
    <source>
        <dbReference type="EMBL" id="ESP05406.1"/>
    </source>
</evidence>
<dbReference type="SUPFAM" id="SSF50022">
    <property type="entry name" value="ISP domain"/>
    <property type="match status" value="1"/>
</dbReference>
<dbReference type="GeneID" id="20253208"/>
<dbReference type="OrthoDB" id="426882at2759"/>
<name>V4BCK7_LOTGI</name>
<dbReference type="InterPro" id="IPR054716">
    <property type="entry name" value="Sol_Rieske_ferrdox_dom"/>
</dbReference>
<feature type="non-terminal residue" evidence="7">
    <location>
        <position position="122"/>
    </location>
</feature>
<dbReference type="OMA" id="SAVPKWC"/>
<evidence type="ECO:0000259" key="6">
    <source>
        <dbReference type="PROSITE" id="PS51296"/>
    </source>
</evidence>
<evidence type="ECO:0000256" key="4">
    <source>
        <dbReference type="ARBA" id="ARBA00023014"/>
    </source>
</evidence>
<dbReference type="HOGENOM" id="CLU_113767_2_0_1"/>
<organism evidence="7 8">
    <name type="scientific">Lottia gigantea</name>
    <name type="common">Giant owl limpet</name>
    <dbReference type="NCBI Taxonomy" id="225164"/>
    <lineage>
        <taxon>Eukaryota</taxon>
        <taxon>Metazoa</taxon>
        <taxon>Spiralia</taxon>
        <taxon>Lophotrochozoa</taxon>
        <taxon>Mollusca</taxon>
        <taxon>Gastropoda</taxon>
        <taxon>Patellogastropoda</taxon>
        <taxon>Lottioidea</taxon>
        <taxon>Lottiidae</taxon>
        <taxon>Lottia</taxon>
    </lineage>
</organism>
<dbReference type="GO" id="GO:0051537">
    <property type="term" value="F:2 iron, 2 sulfur cluster binding"/>
    <property type="evidence" value="ECO:0007669"/>
    <property type="project" value="UniProtKB-KW"/>
</dbReference>
<keyword evidence="1" id="KW-0001">2Fe-2S</keyword>
<evidence type="ECO:0000313" key="8">
    <source>
        <dbReference type="Proteomes" id="UP000030746"/>
    </source>
</evidence>
<keyword evidence="3" id="KW-0408">Iron</keyword>
<keyword evidence="8" id="KW-1185">Reference proteome</keyword>
<dbReference type="AlphaFoldDB" id="V4BCK7"/>
<evidence type="ECO:0000256" key="5">
    <source>
        <dbReference type="ARBA" id="ARBA00034078"/>
    </source>
</evidence>
<evidence type="ECO:0000256" key="3">
    <source>
        <dbReference type="ARBA" id="ARBA00023004"/>
    </source>
</evidence>
<comment type="cofactor">
    <cofactor evidence="5">
        <name>[2Fe-2S] cluster</name>
        <dbReference type="ChEBI" id="CHEBI:190135"/>
    </cofactor>
</comment>
<keyword evidence="4" id="KW-0411">Iron-sulfur</keyword>
<feature type="non-terminal residue" evidence="7">
    <location>
        <position position="1"/>
    </location>
</feature>
<feature type="domain" description="Rieske" evidence="6">
    <location>
        <begin position="1"/>
        <end position="109"/>
    </location>
</feature>
<dbReference type="PROSITE" id="PS51296">
    <property type="entry name" value="RIESKE"/>
    <property type="match status" value="1"/>
</dbReference>
<dbReference type="PANTHER" id="PTHR21496:SF0">
    <property type="entry name" value="RIESKE DOMAIN-CONTAINING PROTEIN"/>
    <property type="match status" value="1"/>
</dbReference>
<evidence type="ECO:0000256" key="1">
    <source>
        <dbReference type="ARBA" id="ARBA00022714"/>
    </source>
</evidence>